<organism evidence="2 3">
    <name type="scientific">Mycobacterium intermedium</name>
    <dbReference type="NCBI Taxonomy" id="28445"/>
    <lineage>
        <taxon>Bacteria</taxon>
        <taxon>Bacillati</taxon>
        <taxon>Actinomycetota</taxon>
        <taxon>Actinomycetes</taxon>
        <taxon>Mycobacteriales</taxon>
        <taxon>Mycobacteriaceae</taxon>
        <taxon>Mycobacterium</taxon>
        <taxon>Mycobacterium simiae complex</taxon>
    </lineage>
</organism>
<dbReference type="Proteomes" id="UP000192739">
    <property type="component" value="Unassembled WGS sequence"/>
</dbReference>
<name>A0A1E3SKX5_MYCIE</name>
<dbReference type="RefSeq" id="WP_069417461.1">
    <property type="nucleotide sequence ID" value="NZ_CBCRZH010000073.1"/>
</dbReference>
<proteinExistence type="predicted"/>
<dbReference type="SUPFAM" id="SSF53254">
    <property type="entry name" value="Phosphoglycerate mutase-like"/>
    <property type="match status" value="1"/>
</dbReference>
<accession>A0A1E3SKX5</accession>
<dbReference type="STRING" id="28445.BHQ20_02165"/>
<dbReference type="OrthoDB" id="9793115at2"/>
<comment type="caution">
    <text evidence="2">The sequence shown here is derived from an EMBL/GenBank/DDBJ whole genome shotgun (WGS) entry which is preliminary data.</text>
</comment>
<keyword evidence="3" id="KW-1185">Reference proteome</keyword>
<feature type="signal peptide" evidence="1">
    <location>
        <begin position="1"/>
        <end position="22"/>
    </location>
</feature>
<dbReference type="InterPro" id="IPR013078">
    <property type="entry name" value="His_Pase_superF_clade-1"/>
</dbReference>
<reference evidence="2 3" key="1">
    <citation type="submission" date="2017-02" db="EMBL/GenBank/DDBJ databases">
        <title>The new phylogeny of genus Mycobacterium.</title>
        <authorList>
            <person name="Tortoli E."/>
            <person name="Trovato A."/>
            <person name="Cirillo D.M."/>
        </authorList>
    </citation>
    <scope>NUCLEOTIDE SEQUENCE [LARGE SCALE GENOMIC DNA]</scope>
    <source>
        <strain evidence="2 3">DSM 44049</strain>
    </source>
</reference>
<dbReference type="Pfam" id="PF00300">
    <property type="entry name" value="His_Phos_1"/>
    <property type="match status" value="1"/>
</dbReference>
<dbReference type="EMBL" id="MVHT01000068">
    <property type="protein sequence ID" value="ORA98126.1"/>
    <property type="molecule type" value="Genomic_DNA"/>
</dbReference>
<dbReference type="PROSITE" id="PS51257">
    <property type="entry name" value="PROKAR_LIPOPROTEIN"/>
    <property type="match status" value="1"/>
</dbReference>
<dbReference type="SMART" id="SM00855">
    <property type="entry name" value="PGAM"/>
    <property type="match status" value="1"/>
</dbReference>
<dbReference type="AlphaFoldDB" id="A0A1E3SKX5"/>
<protein>
    <submittedName>
        <fullName evidence="2">Histidine phosphatase family protein</fullName>
    </submittedName>
</protein>
<evidence type="ECO:0000256" key="1">
    <source>
        <dbReference type="SAM" id="SignalP"/>
    </source>
</evidence>
<evidence type="ECO:0000313" key="3">
    <source>
        <dbReference type="Proteomes" id="UP000192739"/>
    </source>
</evidence>
<evidence type="ECO:0000313" key="2">
    <source>
        <dbReference type="EMBL" id="ORA98126.1"/>
    </source>
</evidence>
<feature type="chain" id="PRO_5043144299" evidence="1">
    <location>
        <begin position="23"/>
        <end position="234"/>
    </location>
</feature>
<dbReference type="CDD" id="cd07067">
    <property type="entry name" value="HP_PGM_like"/>
    <property type="match status" value="1"/>
</dbReference>
<dbReference type="Gene3D" id="3.40.50.1240">
    <property type="entry name" value="Phosphoglycerate mutase-like"/>
    <property type="match status" value="1"/>
</dbReference>
<dbReference type="InterPro" id="IPR029033">
    <property type="entry name" value="His_PPase_superfam"/>
</dbReference>
<keyword evidence="1" id="KW-0732">Signal</keyword>
<gene>
    <name evidence="2" type="ORF">BST27_21190</name>
</gene>
<sequence length="234" mass="24793">MAKRTLIWKTAVVLAATLIVGACGSGSPQARSITVTFIRNAQSQANADGIIDTAVPGPSLTQEGKEQAQQLAHQIKRNDFDAIYTSPAAADQQTAAPLASETGRQAQILDGLKPINAGWFNGRPESTASTTYMLAPASWVDGDVENSVPGSISGTKFNSEFASAIRQIYDSGKNKPVVVAQGTAIMVWTLMNARNPKESLLTSHPLPNIGRVVITGSPATGWTLVEWDGVRNFS</sequence>